<proteinExistence type="predicted"/>
<comment type="caution">
    <text evidence="2">The sequence shown here is derived from an EMBL/GenBank/DDBJ whole genome shotgun (WGS) entry which is preliminary data.</text>
</comment>
<evidence type="ECO:0000313" key="3">
    <source>
        <dbReference type="Proteomes" id="UP001642540"/>
    </source>
</evidence>
<dbReference type="Proteomes" id="UP001642540">
    <property type="component" value="Unassembled WGS sequence"/>
</dbReference>
<protein>
    <submittedName>
        <fullName evidence="2">Uncharacterized protein</fullName>
    </submittedName>
</protein>
<evidence type="ECO:0000256" key="1">
    <source>
        <dbReference type="SAM" id="MobiDB-lite"/>
    </source>
</evidence>
<feature type="region of interest" description="Disordered" evidence="1">
    <location>
        <begin position="38"/>
        <end position="58"/>
    </location>
</feature>
<accession>A0ABP1RZM9</accession>
<dbReference type="EMBL" id="CAXLJM020000131">
    <property type="protein sequence ID" value="CAL8139868.1"/>
    <property type="molecule type" value="Genomic_DNA"/>
</dbReference>
<name>A0ABP1RZM9_9HEXA</name>
<sequence>MGRHKRRKNKRGHDESIAWPSQIFKDESLQVSSHLLRNFDRSKKETGPTGGQPRNLNKLTQNLNMAVTAKTKRSQSYFQTAMEVSPEDIRSQYNTLFQLLFGVRIDRPLSHNVSFAPNSQYCDNMVRPYVFGGPTRSPHNQNREKSHGTI</sequence>
<gene>
    <name evidence="2" type="ORF">ODALV1_LOCUS28034</name>
</gene>
<keyword evidence="3" id="KW-1185">Reference proteome</keyword>
<evidence type="ECO:0000313" key="2">
    <source>
        <dbReference type="EMBL" id="CAL8139868.1"/>
    </source>
</evidence>
<reference evidence="2 3" key="1">
    <citation type="submission" date="2024-08" db="EMBL/GenBank/DDBJ databases">
        <authorList>
            <person name="Cucini C."/>
            <person name="Frati F."/>
        </authorList>
    </citation>
    <scope>NUCLEOTIDE SEQUENCE [LARGE SCALE GENOMIC DNA]</scope>
</reference>
<organism evidence="2 3">
    <name type="scientific">Orchesella dallaii</name>
    <dbReference type="NCBI Taxonomy" id="48710"/>
    <lineage>
        <taxon>Eukaryota</taxon>
        <taxon>Metazoa</taxon>
        <taxon>Ecdysozoa</taxon>
        <taxon>Arthropoda</taxon>
        <taxon>Hexapoda</taxon>
        <taxon>Collembola</taxon>
        <taxon>Entomobryomorpha</taxon>
        <taxon>Entomobryoidea</taxon>
        <taxon>Orchesellidae</taxon>
        <taxon>Orchesellinae</taxon>
        <taxon>Orchesella</taxon>
    </lineage>
</organism>